<dbReference type="Proteomes" id="UP001304671">
    <property type="component" value="Unassembled WGS sequence"/>
</dbReference>
<keyword evidence="5" id="KW-1185">Reference proteome</keyword>
<comment type="similarity">
    <text evidence="1">Belongs to the short-chain dehydrogenases/reductases (SDR) family.</text>
</comment>
<dbReference type="GO" id="GO:0047936">
    <property type="term" value="F:glucose 1-dehydrogenase [NAD(P)+] activity"/>
    <property type="evidence" value="ECO:0007669"/>
    <property type="project" value="UniProtKB-EC"/>
</dbReference>
<dbReference type="RefSeq" id="WP_323247279.1">
    <property type="nucleotide sequence ID" value="NZ_JAYFUL010000005.1"/>
</dbReference>
<dbReference type="InterPro" id="IPR002347">
    <property type="entry name" value="SDR_fam"/>
</dbReference>
<dbReference type="PRINTS" id="PR00080">
    <property type="entry name" value="SDRFAMILY"/>
</dbReference>
<dbReference type="InterPro" id="IPR036291">
    <property type="entry name" value="NAD(P)-bd_dom_sf"/>
</dbReference>
<dbReference type="InterPro" id="IPR057326">
    <property type="entry name" value="KR_dom"/>
</dbReference>
<organism evidence="4 5">
    <name type="scientific">Arcicella aquatica</name>
    <dbReference type="NCBI Taxonomy" id="217141"/>
    <lineage>
        <taxon>Bacteria</taxon>
        <taxon>Pseudomonadati</taxon>
        <taxon>Bacteroidota</taxon>
        <taxon>Cytophagia</taxon>
        <taxon>Cytophagales</taxon>
        <taxon>Flectobacillaceae</taxon>
        <taxon>Arcicella</taxon>
    </lineage>
</organism>
<dbReference type="Gene3D" id="3.40.50.720">
    <property type="entry name" value="NAD(P)-binding Rossmann-like Domain"/>
    <property type="match status" value="1"/>
</dbReference>
<name>A0ABU5QJ84_9BACT</name>
<dbReference type="SMART" id="SM00822">
    <property type="entry name" value="PKS_KR"/>
    <property type="match status" value="1"/>
</dbReference>
<sequence>MSRFSGKVALITGSSKGIGRAIAVRFAQEGANIVINSRNDDEHVAETKRQIEATGAKVHFIQSDISKVEVVYAMIKESVEVFGKLDILVNNAGVEINAPFWDVTEKDYDTVMNINLKGMFFLTQAFVRYMRENNVVGVIVNNSSVHEELPFPNFTAYCASKGAMQMVMRNLAVELGPMNVRINNVAPGAIRTPINADLLSKPELLGILQNNISLRRLGEPEDVAGVVAFLASDDAKYVTGSTYYVDGGLTFHYTEQ</sequence>
<dbReference type="Pfam" id="PF13561">
    <property type="entry name" value="adh_short_C2"/>
    <property type="match status" value="1"/>
</dbReference>
<dbReference type="NCBIfam" id="NF005559">
    <property type="entry name" value="PRK07231.1"/>
    <property type="match status" value="1"/>
</dbReference>
<dbReference type="EC" id="1.1.1.47" evidence="4"/>
<evidence type="ECO:0000313" key="4">
    <source>
        <dbReference type="EMBL" id="MEA5257126.1"/>
    </source>
</evidence>
<proteinExistence type="inferred from homology"/>
<dbReference type="InterPro" id="IPR020904">
    <property type="entry name" value="Sc_DH/Rdtase_CS"/>
</dbReference>
<dbReference type="EMBL" id="JAYFUL010000005">
    <property type="protein sequence ID" value="MEA5257126.1"/>
    <property type="molecule type" value="Genomic_DNA"/>
</dbReference>
<reference evidence="4 5" key="1">
    <citation type="submission" date="2023-12" db="EMBL/GenBank/DDBJ databases">
        <title>Novel species of the genus Arcicella isolated from rivers.</title>
        <authorList>
            <person name="Lu H."/>
        </authorList>
    </citation>
    <scope>NUCLEOTIDE SEQUENCE [LARGE SCALE GENOMIC DNA]</scope>
    <source>
        <strain evidence="4 5">LMG 21963</strain>
    </source>
</reference>
<keyword evidence="2 4" id="KW-0560">Oxidoreductase</keyword>
<protein>
    <submittedName>
        <fullName evidence="4">Glucose 1-dehydrogenase</fullName>
        <ecNumber evidence="4">1.1.1.47</ecNumber>
    </submittedName>
</protein>
<accession>A0ABU5QJ84</accession>
<evidence type="ECO:0000256" key="2">
    <source>
        <dbReference type="ARBA" id="ARBA00023002"/>
    </source>
</evidence>
<evidence type="ECO:0000259" key="3">
    <source>
        <dbReference type="SMART" id="SM00822"/>
    </source>
</evidence>
<evidence type="ECO:0000313" key="5">
    <source>
        <dbReference type="Proteomes" id="UP001304671"/>
    </source>
</evidence>
<dbReference type="NCBIfam" id="NF009466">
    <property type="entry name" value="PRK12826.1-2"/>
    <property type="match status" value="1"/>
</dbReference>
<comment type="caution">
    <text evidence="4">The sequence shown here is derived from an EMBL/GenBank/DDBJ whole genome shotgun (WGS) entry which is preliminary data.</text>
</comment>
<dbReference type="PANTHER" id="PTHR43639">
    <property type="entry name" value="OXIDOREDUCTASE, SHORT-CHAIN DEHYDROGENASE/REDUCTASE FAMILY (AFU_ORTHOLOGUE AFUA_5G02870)"/>
    <property type="match status" value="1"/>
</dbReference>
<dbReference type="SUPFAM" id="SSF51735">
    <property type="entry name" value="NAD(P)-binding Rossmann-fold domains"/>
    <property type="match status" value="1"/>
</dbReference>
<dbReference type="PRINTS" id="PR00081">
    <property type="entry name" value="GDHRDH"/>
</dbReference>
<gene>
    <name evidence="4" type="ORF">VB264_04960</name>
</gene>
<dbReference type="PROSITE" id="PS00061">
    <property type="entry name" value="ADH_SHORT"/>
    <property type="match status" value="1"/>
</dbReference>
<evidence type="ECO:0000256" key="1">
    <source>
        <dbReference type="ARBA" id="ARBA00006484"/>
    </source>
</evidence>
<dbReference type="PANTHER" id="PTHR43639:SF1">
    <property type="entry name" value="SHORT-CHAIN DEHYDROGENASE_REDUCTASE FAMILY PROTEIN"/>
    <property type="match status" value="1"/>
</dbReference>
<feature type="domain" description="Ketoreductase" evidence="3">
    <location>
        <begin position="7"/>
        <end position="193"/>
    </location>
</feature>